<evidence type="ECO:0000313" key="6">
    <source>
        <dbReference type="Proteomes" id="UP000572817"/>
    </source>
</evidence>
<feature type="domain" description="Rhodanese" evidence="3">
    <location>
        <begin position="432"/>
        <end position="452"/>
    </location>
</feature>
<sequence>MNGYRLSSSGLGSHSRSDNGAHNGGPSPTPRAMPHINDLKARAEERLLNAPLTVDRMLETAEQSAKQIDSLLDFRRPDLAYLEYIIASELVFNRIPVCRDAPLVKEDRGTRYQRHRALGKVHSETIPCGEQFLTFDQFLSDRADRLSNIKEIIINDNKRSGVRPTIHVNGTSETHSRHASVPAASSTPEPAVYPNPRFSMRDELFLDTGTSTSGQSPRGSLDTGSEGLSGRSTPLSSVESPRTRPPVNPKPQNMHGRVLQQNGSPSGLSSQGDALSERFARLRASGNQPAPRPVSVQMPSPLDFNGMYPGASPKPQGPRAMPNGSSAPERPPKLPLDTRITAFLPKEPSPAYSPARNMQTPANIDPPRTTARSLVRTNSIPTSSLSAQAPNGDSESYFPRPSSQQSSVIRRKSLHAPREWQISAEKLFDYLKPYNVLVIDVRNREDYDEGHVYVNSIMCIEPTALRPNMSADQLQEALVISPDIEQEMFDRRNEFDLVVYYDQSTPTADFLQKSSRSPQESVLKFLYDALYEFNADKPLQRPPILLMGGLDAWADLLGQGALKTSNTAAIVSDQQNGRVGRPIRRAPMAGNGSRLYLQKKKMRDYNPLDPEEEKRWLEKARGERPPTVPPQEIEGDGIADEEIPYYHSTEEFMRRFPDASAIGPQSMTSAAPRPFPIAPSSRPPSRPPSRPAPTVPDYPGTTMPSIPSRPAPAAARVNYSGAHDRNAPQNHVATARSSQLPAYLPPSQLPQNIRLPRTGLINFGVTCYMNATIQCLNATLPLTRIYKDGSFVKYIQKQNWRGSQGTMSENYATLIQNLWIEGGGPVRPKTLRELCARINREWGIDRQQDAKEFLDFLIDVLHEDMNVNWSHPPAQALTEQEEARRESLPKSYVARIEWMRWSMRERSIISELFGGQHMSRLRCTTCHFTSTTFETFYSISVEIPRNGRADIRDCLRSYCSEERLSGDEVWRCPRCKKEREATKQITITRAPHYLVVHFKRFSASHTERARKVRTPIEFPLNNLDMSPFMLPPITPEEETTLLKQRPTDGPEQLKAIKSDERMTPPYRYNAYAVMRHLGATLTSGHYIAMLKDAARGCWWQFNDSRVTEFQPDALRGEDRLQNEQAYIVFYEREKLFGRV</sequence>
<organism evidence="5 6">
    <name type="scientific">Botryosphaeria dothidea</name>
    <dbReference type="NCBI Taxonomy" id="55169"/>
    <lineage>
        <taxon>Eukaryota</taxon>
        <taxon>Fungi</taxon>
        <taxon>Dikarya</taxon>
        <taxon>Ascomycota</taxon>
        <taxon>Pezizomycotina</taxon>
        <taxon>Dothideomycetes</taxon>
        <taxon>Dothideomycetes incertae sedis</taxon>
        <taxon>Botryosphaeriales</taxon>
        <taxon>Botryosphaeriaceae</taxon>
        <taxon>Botryosphaeria</taxon>
    </lineage>
</organism>
<dbReference type="InterPro" id="IPR028889">
    <property type="entry name" value="USP"/>
</dbReference>
<proteinExistence type="inferred from homology"/>
<keyword evidence="6" id="KW-1185">Reference proteome</keyword>
<dbReference type="GO" id="GO:0004843">
    <property type="term" value="F:cysteine-type deubiquitinase activity"/>
    <property type="evidence" value="ECO:0007669"/>
    <property type="project" value="InterPro"/>
</dbReference>
<feature type="compositionally biased region" description="Polar residues" evidence="2">
    <location>
        <begin position="208"/>
        <end position="218"/>
    </location>
</feature>
<feature type="domain" description="USP" evidence="4">
    <location>
        <begin position="758"/>
        <end position="1133"/>
    </location>
</feature>
<comment type="similarity">
    <text evidence="1">Belongs to the peptidase C19 family.</text>
</comment>
<dbReference type="Gene3D" id="3.90.70.10">
    <property type="entry name" value="Cysteine proteinases"/>
    <property type="match status" value="1"/>
</dbReference>
<protein>
    <submittedName>
        <fullName evidence="5">Peptidase C19 ubiquitin carboxyl-terminal hydrolase 2</fullName>
    </submittedName>
</protein>
<dbReference type="SUPFAM" id="SSF52821">
    <property type="entry name" value="Rhodanese/Cell cycle control phosphatase"/>
    <property type="match status" value="1"/>
</dbReference>
<feature type="region of interest" description="Disordered" evidence="2">
    <location>
        <begin position="1"/>
        <end position="34"/>
    </location>
</feature>
<dbReference type="CDD" id="cd02674">
    <property type="entry name" value="Peptidase_C19R"/>
    <property type="match status" value="1"/>
</dbReference>
<accession>A0A8H4J0J1</accession>
<gene>
    <name evidence="5" type="ORF">GTA08_BOTSDO01857</name>
</gene>
<dbReference type="PROSITE" id="PS50235">
    <property type="entry name" value="USP_3"/>
    <property type="match status" value="1"/>
</dbReference>
<dbReference type="Pfam" id="PF00443">
    <property type="entry name" value="UCH"/>
    <property type="match status" value="1"/>
</dbReference>
<dbReference type="InterPro" id="IPR001394">
    <property type="entry name" value="Peptidase_C19_UCH"/>
</dbReference>
<name>A0A8H4J0J1_9PEZI</name>
<evidence type="ECO:0000256" key="1">
    <source>
        <dbReference type="ARBA" id="ARBA00009085"/>
    </source>
</evidence>
<dbReference type="PANTHER" id="PTHR21646:SF23">
    <property type="entry name" value="UBIQUITIN CARBOXYL-TERMINAL HYDROLASE USP2"/>
    <property type="match status" value="1"/>
</dbReference>
<dbReference type="Gene3D" id="3.40.250.10">
    <property type="entry name" value="Rhodanese-like domain"/>
    <property type="match status" value="1"/>
</dbReference>
<feature type="region of interest" description="Disordered" evidence="2">
    <location>
        <begin position="161"/>
        <end position="404"/>
    </location>
</feature>
<dbReference type="InterPro" id="IPR001763">
    <property type="entry name" value="Rhodanese-like_dom"/>
</dbReference>
<feature type="compositionally biased region" description="Pro residues" evidence="2">
    <location>
        <begin position="673"/>
        <end position="696"/>
    </location>
</feature>
<dbReference type="InterPro" id="IPR038765">
    <property type="entry name" value="Papain-like_cys_pep_sf"/>
</dbReference>
<feature type="compositionally biased region" description="Polar residues" evidence="2">
    <location>
        <begin position="259"/>
        <end position="273"/>
    </location>
</feature>
<feature type="compositionally biased region" description="Polar residues" evidence="2">
    <location>
        <begin position="230"/>
        <end position="240"/>
    </location>
</feature>
<reference evidence="5" key="1">
    <citation type="submission" date="2020-04" db="EMBL/GenBank/DDBJ databases">
        <title>Genome Assembly and Annotation of Botryosphaeria dothidea sdau 11-99, a Latent Pathogen of Apple Fruit Ring Rot in China.</title>
        <authorList>
            <person name="Yu C."/>
            <person name="Diao Y."/>
            <person name="Lu Q."/>
            <person name="Zhao J."/>
            <person name="Cui S."/>
            <person name="Peng C."/>
            <person name="He B."/>
            <person name="Liu H."/>
        </authorList>
    </citation>
    <scope>NUCLEOTIDE SEQUENCE [LARGE SCALE GENOMIC DNA]</scope>
    <source>
        <strain evidence="5">Sdau11-99</strain>
    </source>
</reference>
<evidence type="ECO:0000259" key="3">
    <source>
        <dbReference type="PROSITE" id="PS50206"/>
    </source>
</evidence>
<evidence type="ECO:0000259" key="4">
    <source>
        <dbReference type="PROSITE" id="PS50235"/>
    </source>
</evidence>
<feature type="compositionally biased region" description="Low complexity" evidence="2">
    <location>
        <begin position="1"/>
        <end position="14"/>
    </location>
</feature>
<dbReference type="OrthoDB" id="292964at2759"/>
<comment type="caution">
    <text evidence="5">The sequence shown here is derived from an EMBL/GenBank/DDBJ whole genome shotgun (WGS) entry which is preliminary data.</text>
</comment>
<evidence type="ECO:0000256" key="2">
    <source>
        <dbReference type="SAM" id="MobiDB-lite"/>
    </source>
</evidence>
<feature type="compositionally biased region" description="Low complexity" evidence="2">
    <location>
        <begin position="704"/>
        <end position="716"/>
    </location>
</feature>
<dbReference type="InterPro" id="IPR050185">
    <property type="entry name" value="Ub_carboxyl-term_hydrolase"/>
</dbReference>
<keyword evidence="5" id="KW-0378">Hydrolase</keyword>
<dbReference type="SUPFAM" id="SSF54001">
    <property type="entry name" value="Cysteine proteinases"/>
    <property type="match status" value="1"/>
</dbReference>
<dbReference type="PROSITE" id="PS50206">
    <property type="entry name" value="RHODANESE_3"/>
    <property type="match status" value="1"/>
</dbReference>
<dbReference type="GO" id="GO:0016579">
    <property type="term" value="P:protein deubiquitination"/>
    <property type="evidence" value="ECO:0007669"/>
    <property type="project" value="InterPro"/>
</dbReference>
<dbReference type="EMBL" id="WWBZ02000016">
    <property type="protein sequence ID" value="KAF4309637.1"/>
    <property type="molecule type" value="Genomic_DNA"/>
</dbReference>
<feature type="region of interest" description="Disordered" evidence="2">
    <location>
        <begin position="661"/>
        <end position="716"/>
    </location>
</feature>
<dbReference type="PANTHER" id="PTHR21646">
    <property type="entry name" value="UBIQUITIN CARBOXYL-TERMINAL HYDROLASE"/>
    <property type="match status" value="1"/>
</dbReference>
<dbReference type="AlphaFoldDB" id="A0A8H4J0J1"/>
<dbReference type="InterPro" id="IPR036873">
    <property type="entry name" value="Rhodanese-like_dom_sf"/>
</dbReference>
<dbReference type="Proteomes" id="UP000572817">
    <property type="component" value="Unassembled WGS sequence"/>
</dbReference>
<feature type="compositionally biased region" description="Polar residues" evidence="2">
    <location>
        <begin position="370"/>
        <end position="394"/>
    </location>
</feature>
<evidence type="ECO:0000313" key="5">
    <source>
        <dbReference type="EMBL" id="KAF4309637.1"/>
    </source>
</evidence>